<organism evidence="1 2">
    <name type="scientific">Eiseniibacteriota bacterium</name>
    <dbReference type="NCBI Taxonomy" id="2212470"/>
    <lineage>
        <taxon>Bacteria</taxon>
        <taxon>Candidatus Eiseniibacteriota</taxon>
    </lineage>
</organism>
<proteinExistence type="predicted"/>
<name>A0A956M212_UNCEI</name>
<comment type="caution">
    <text evidence="1">The sequence shown here is derived from an EMBL/GenBank/DDBJ whole genome shotgun (WGS) entry which is preliminary data.</text>
</comment>
<feature type="non-terminal residue" evidence="1">
    <location>
        <position position="1"/>
    </location>
</feature>
<reference evidence="1" key="1">
    <citation type="submission" date="2020-04" db="EMBL/GenBank/DDBJ databases">
        <authorList>
            <person name="Zhang T."/>
        </authorList>
    </citation>
    <scope>NUCLEOTIDE SEQUENCE</scope>
    <source>
        <strain evidence="1">HKST-UBA01</strain>
    </source>
</reference>
<evidence type="ECO:0000313" key="1">
    <source>
        <dbReference type="EMBL" id="MCA9729378.1"/>
    </source>
</evidence>
<reference evidence="1" key="2">
    <citation type="journal article" date="2021" name="Microbiome">
        <title>Successional dynamics and alternative stable states in a saline activated sludge microbial community over 9 years.</title>
        <authorList>
            <person name="Wang Y."/>
            <person name="Ye J."/>
            <person name="Ju F."/>
            <person name="Liu L."/>
            <person name="Boyd J.A."/>
            <person name="Deng Y."/>
            <person name="Parks D.H."/>
            <person name="Jiang X."/>
            <person name="Yin X."/>
            <person name="Woodcroft B.J."/>
            <person name="Tyson G.W."/>
            <person name="Hugenholtz P."/>
            <person name="Polz M.F."/>
            <person name="Zhang T."/>
        </authorList>
    </citation>
    <scope>NUCLEOTIDE SEQUENCE</scope>
    <source>
        <strain evidence="1">HKST-UBA01</strain>
    </source>
</reference>
<sequence>DPNRAVVEYLRDHARPSDEILVTYEDVPLQFYLPNPIRGGVEAFRAEADPPPRFVVVRRSVPFLHWPVFQREIARYQWAPAPVHAPDVPFGNNPDPDARPGWSVPDPRELILAERIGSGSSP</sequence>
<gene>
    <name evidence="1" type="ORF">KC729_16945</name>
</gene>
<dbReference type="Proteomes" id="UP000697710">
    <property type="component" value="Unassembled WGS sequence"/>
</dbReference>
<dbReference type="EMBL" id="JAGQHR010000671">
    <property type="protein sequence ID" value="MCA9729378.1"/>
    <property type="molecule type" value="Genomic_DNA"/>
</dbReference>
<accession>A0A956M212</accession>
<dbReference type="AlphaFoldDB" id="A0A956M212"/>
<protein>
    <submittedName>
        <fullName evidence="1">Uncharacterized protein</fullName>
    </submittedName>
</protein>
<evidence type="ECO:0000313" key="2">
    <source>
        <dbReference type="Proteomes" id="UP000697710"/>
    </source>
</evidence>